<gene>
    <name evidence="2" type="ORF">ACFFTL_00185</name>
</gene>
<comment type="caution">
    <text evidence="2">The sequence shown here is derived from an EMBL/GenBank/DDBJ whole genome shotgun (WGS) entry which is preliminary data.</text>
</comment>
<feature type="region of interest" description="Disordered" evidence="1">
    <location>
        <begin position="53"/>
        <end position="98"/>
    </location>
</feature>
<dbReference type="Proteomes" id="UP001589710">
    <property type="component" value="Unassembled WGS sequence"/>
</dbReference>
<evidence type="ECO:0000313" key="2">
    <source>
        <dbReference type="EMBL" id="MFB9570792.1"/>
    </source>
</evidence>
<sequence length="98" mass="10231">MITELYEEFGPSFFTNKWRADPGGLLAEAVALLADLRLVHIVPGGILVRPAAGRYATSPPSCRAASTASSLRPGLGSSHRGSCAGSRGVPSARPTLPW</sequence>
<evidence type="ECO:0000313" key="3">
    <source>
        <dbReference type="Proteomes" id="UP001589710"/>
    </source>
</evidence>
<evidence type="ECO:0000256" key="1">
    <source>
        <dbReference type="SAM" id="MobiDB-lite"/>
    </source>
</evidence>
<reference evidence="2 3" key="1">
    <citation type="submission" date="2024-09" db="EMBL/GenBank/DDBJ databases">
        <authorList>
            <person name="Sun Q."/>
            <person name="Mori K."/>
        </authorList>
    </citation>
    <scope>NUCLEOTIDE SEQUENCE [LARGE SCALE GENOMIC DNA]</scope>
    <source>
        <strain evidence="2 3">JCM 3331</strain>
    </source>
</reference>
<feature type="compositionally biased region" description="Polar residues" evidence="1">
    <location>
        <begin position="58"/>
        <end position="70"/>
    </location>
</feature>
<accession>A0ABV5QYX5</accession>
<proteinExistence type="predicted"/>
<keyword evidence="3" id="KW-1185">Reference proteome</keyword>
<dbReference type="RefSeq" id="WP_345511683.1">
    <property type="nucleotide sequence ID" value="NZ_BAAAXD010000012.1"/>
</dbReference>
<dbReference type="EMBL" id="JBHMCG010000004">
    <property type="protein sequence ID" value="MFB9570792.1"/>
    <property type="molecule type" value="Genomic_DNA"/>
</dbReference>
<organism evidence="2 3">
    <name type="scientific">Streptomyces yanii</name>
    <dbReference type="NCBI Taxonomy" id="78510"/>
    <lineage>
        <taxon>Bacteria</taxon>
        <taxon>Bacillati</taxon>
        <taxon>Actinomycetota</taxon>
        <taxon>Actinomycetes</taxon>
        <taxon>Kitasatosporales</taxon>
        <taxon>Streptomycetaceae</taxon>
        <taxon>Streptomyces</taxon>
    </lineage>
</organism>
<protein>
    <submittedName>
        <fullName evidence="2">Uncharacterized protein</fullName>
    </submittedName>
</protein>
<name>A0ABV5QYX5_9ACTN</name>